<dbReference type="InterPro" id="IPR046300">
    <property type="entry name" value="DUF6415"/>
</dbReference>
<accession>A0A370B7G5</accession>
<dbReference type="AlphaFoldDB" id="A0A370B7G5"/>
<proteinExistence type="predicted"/>
<evidence type="ECO:0000313" key="2">
    <source>
        <dbReference type="Proteomes" id="UP000253741"/>
    </source>
</evidence>
<organism evidence="1 2">
    <name type="scientific">Streptomyces corynorhini</name>
    <dbReference type="NCBI Taxonomy" id="2282652"/>
    <lineage>
        <taxon>Bacteria</taxon>
        <taxon>Bacillati</taxon>
        <taxon>Actinomycetota</taxon>
        <taxon>Actinomycetes</taxon>
        <taxon>Kitasatosporales</taxon>
        <taxon>Streptomycetaceae</taxon>
        <taxon>Streptomyces</taxon>
    </lineage>
</organism>
<comment type="caution">
    <text evidence="1">The sequence shown here is derived from an EMBL/GenBank/DDBJ whole genome shotgun (WGS) entry which is preliminary data.</text>
</comment>
<name>A0A370B7G5_9ACTN</name>
<evidence type="ECO:0000313" key="1">
    <source>
        <dbReference type="EMBL" id="RDG35686.1"/>
    </source>
</evidence>
<dbReference type="Proteomes" id="UP000253741">
    <property type="component" value="Unassembled WGS sequence"/>
</dbReference>
<dbReference type="Pfam" id="PF19979">
    <property type="entry name" value="DUF6415"/>
    <property type="match status" value="1"/>
</dbReference>
<dbReference type="EMBL" id="QQNA01000203">
    <property type="protein sequence ID" value="RDG35686.1"/>
    <property type="molecule type" value="Genomic_DNA"/>
</dbReference>
<keyword evidence="2" id="KW-1185">Reference proteome</keyword>
<gene>
    <name evidence="1" type="ORF">DVH02_23965</name>
</gene>
<reference evidence="1 2" key="1">
    <citation type="submission" date="2018-07" db="EMBL/GenBank/DDBJ databases">
        <title>Streptomyces species from bats.</title>
        <authorList>
            <person name="Dunlap C."/>
        </authorList>
    </citation>
    <scope>NUCLEOTIDE SEQUENCE [LARGE SCALE GENOMIC DNA]</scope>
    <source>
        <strain evidence="1 2">AC230</strain>
    </source>
</reference>
<protein>
    <submittedName>
        <fullName evidence="1">Uncharacterized protein</fullName>
    </submittedName>
</protein>
<sequence length="255" mass="28156">MHAAVGSRSPSYVSDALSQLSGPVICEPRRCYYVLVPVGAAEAWIARQGFGLGSGTWCAVPRPDCTVPVEDFRRPYWAVPVDRPGQLCDPEVVAALLQVGHERLAALERRETAHRDLLDHMRTCTTCAVERNVRVIADDCDAALASHQSTAGHSSLTDQADLMRRHLVVLIPMAQARRGAYEGRDRVLVPGALRDAEQLLVVAPQEDRVRTWVQLRALARVARILADAHRPRHDEPTRTVCETGAALRLTARRAR</sequence>